<keyword evidence="3" id="KW-1185">Reference proteome</keyword>
<evidence type="ECO:0000313" key="3">
    <source>
        <dbReference type="Proteomes" id="UP000751190"/>
    </source>
</evidence>
<reference evidence="2" key="1">
    <citation type="submission" date="2021-05" db="EMBL/GenBank/DDBJ databases">
        <title>The genome of the haptophyte Pavlova lutheri (Diacronema luteri, Pavlovales) - a model for lipid biosynthesis in eukaryotic algae.</title>
        <authorList>
            <person name="Hulatt C.J."/>
            <person name="Posewitz M.C."/>
        </authorList>
    </citation>
    <scope>NUCLEOTIDE SEQUENCE</scope>
    <source>
        <strain evidence="2">NIVA-4/92</strain>
    </source>
</reference>
<keyword evidence="1" id="KW-0175">Coiled coil</keyword>
<proteinExistence type="predicted"/>
<name>A0A8J6C9K7_DIALT</name>
<organism evidence="2 3">
    <name type="scientific">Diacronema lutheri</name>
    <name type="common">Unicellular marine alga</name>
    <name type="synonym">Monochrysis lutheri</name>
    <dbReference type="NCBI Taxonomy" id="2081491"/>
    <lineage>
        <taxon>Eukaryota</taxon>
        <taxon>Haptista</taxon>
        <taxon>Haptophyta</taxon>
        <taxon>Pavlovophyceae</taxon>
        <taxon>Pavlovales</taxon>
        <taxon>Pavlovaceae</taxon>
        <taxon>Diacronema</taxon>
    </lineage>
</organism>
<sequence>MPPRASRSAAEHGLILMEMGELELAFCGLQNHLRDASNLQQTAADVQTKVASAELDDLEAKVEEARRVQRAAERTYHAHLAVLARSLSSMEVEQIGATQSHAPHDAPHGIAELSDLQSAVGALEHLLDAELGAPSPPGPISLVPDQLCALLLEDALRPVLDPCNPRSLDDQGRTVVARAVRALGRRAGSVATAMRELGALHAVLESEIQQMELQAPGVPAAGAGG</sequence>
<accession>A0A8J6C9K7</accession>
<gene>
    <name evidence="2" type="ORF">KFE25_010032</name>
</gene>
<evidence type="ECO:0000256" key="1">
    <source>
        <dbReference type="SAM" id="Coils"/>
    </source>
</evidence>
<dbReference type="AlphaFoldDB" id="A0A8J6C9K7"/>
<protein>
    <submittedName>
        <fullName evidence="2">Uncharacterized protein</fullName>
    </submittedName>
</protein>
<evidence type="ECO:0000313" key="2">
    <source>
        <dbReference type="EMBL" id="KAG8464664.1"/>
    </source>
</evidence>
<comment type="caution">
    <text evidence="2">The sequence shown here is derived from an EMBL/GenBank/DDBJ whole genome shotgun (WGS) entry which is preliminary data.</text>
</comment>
<feature type="coiled-coil region" evidence="1">
    <location>
        <begin position="29"/>
        <end position="75"/>
    </location>
</feature>
<dbReference type="OrthoDB" id="10641022at2759"/>
<dbReference type="EMBL" id="JAGTXO010000012">
    <property type="protein sequence ID" value="KAG8464664.1"/>
    <property type="molecule type" value="Genomic_DNA"/>
</dbReference>
<dbReference type="Proteomes" id="UP000751190">
    <property type="component" value="Unassembled WGS sequence"/>
</dbReference>